<feature type="transmembrane region" description="Helical" evidence="1">
    <location>
        <begin position="110"/>
        <end position="135"/>
    </location>
</feature>
<dbReference type="Proteomes" id="UP000292781">
    <property type="component" value="Unassembled WGS sequence"/>
</dbReference>
<keyword evidence="1" id="KW-1133">Transmembrane helix</keyword>
<reference evidence="2 3" key="1">
    <citation type="submission" date="2019-02" db="EMBL/GenBank/DDBJ databases">
        <title>Siculibacillus lacustris gen. nov., sp. nov., a new rosette-forming bacterium isolated from a freshwater crater lake (Lake St. Ana, Romania).</title>
        <authorList>
            <person name="Felfoldi T."/>
            <person name="Marton Z."/>
            <person name="Szabo A."/>
            <person name="Mentes A."/>
            <person name="Boka K."/>
            <person name="Marialigeti K."/>
            <person name="Mathe I."/>
            <person name="Koncz M."/>
            <person name="Schumann P."/>
            <person name="Toth E."/>
        </authorList>
    </citation>
    <scope>NUCLEOTIDE SEQUENCE [LARGE SCALE GENOMIC DNA]</scope>
    <source>
        <strain evidence="2 3">SA-279</strain>
    </source>
</reference>
<gene>
    <name evidence="2" type="ORF">EYW49_03280</name>
</gene>
<evidence type="ECO:0000313" key="3">
    <source>
        <dbReference type="Proteomes" id="UP000292781"/>
    </source>
</evidence>
<evidence type="ECO:0000256" key="1">
    <source>
        <dbReference type="SAM" id="Phobius"/>
    </source>
</evidence>
<accession>A0A4Q9VWP8</accession>
<evidence type="ECO:0000313" key="2">
    <source>
        <dbReference type="EMBL" id="TBW40760.1"/>
    </source>
</evidence>
<keyword evidence="3" id="KW-1185">Reference proteome</keyword>
<protein>
    <submittedName>
        <fullName evidence="2">Uncharacterized protein</fullName>
    </submittedName>
</protein>
<organism evidence="2 3">
    <name type="scientific">Siculibacillus lacustris</name>
    <dbReference type="NCBI Taxonomy" id="1549641"/>
    <lineage>
        <taxon>Bacteria</taxon>
        <taxon>Pseudomonadati</taxon>
        <taxon>Pseudomonadota</taxon>
        <taxon>Alphaproteobacteria</taxon>
        <taxon>Hyphomicrobiales</taxon>
        <taxon>Ancalomicrobiaceae</taxon>
        <taxon>Siculibacillus</taxon>
    </lineage>
</organism>
<feature type="transmembrane region" description="Helical" evidence="1">
    <location>
        <begin position="141"/>
        <end position="157"/>
    </location>
</feature>
<dbReference type="AlphaFoldDB" id="A0A4Q9VWP8"/>
<feature type="transmembrane region" description="Helical" evidence="1">
    <location>
        <begin position="67"/>
        <end position="90"/>
    </location>
</feature>
<proteinExistence type="predicted"/>
<comment type="caution">
    <text evidence="2">The sequence shown here is derived from an EMBL/GenBank/DDBJ whole genome shotgun (WGS) entry which is preliminary data.</text>
</comment>
<name>A0A4Q9VWP8_9HYPH</name>
<keyword evidence="1" id="KW-0812">Transmembrane</keyword>
<sequence length="187" mass="19810">MRNMIGYVGAAVACALLATVLISWNIGDAFVVRALTFPDAVGAVLPDLAIQGRRFARLQSGAGPFTAIPLIALGACLFHLVMNLGALILYRAADHAWHAEPLWETGKPAWCAAIFAVMTSATFLVLELAGGPFVYLHLDPLGIAVCAAFGGFAFGLVQPKNLRRAWTPPAAATNVVTVRKANRALTR</sequence>
<keyword evidence="1" id="KW-0472">Membrane</keyword>
<dbReference type="RefSeq" id="WP_131306070.1">
    <property type="nucleotide sequence ID" value="NZ_SJFN01000003.1"/>
</dbReference>
<dbReference type="EMBL" id="SJFN01000003">
    <property type="protein sequence ID" value="TBW40760.1"/>
    <property type="molecule type" value="Genomic_DNA"/>
</dbReference>